<dbReference type="RefSeq" id="WP_187786050.1">
    <property type="nucleotide sequence ID" value="NZ_JACTVA010000041.1"/>
</dbReference>
<dbReference type="Proteomes" id="UP000626026">
    <property type="component" value="Unassembled WGS sequence"/>
</dbReference>
<evidence type="ECO:0000313" key="1">
    <source>
        <dbReference type="EMBL" id="MBC9208900.1"/>
    </source>
</evidence>
<dbReference type="Gene3D" id="3.40.50.300">
    <property type="entry name" value="P-loop containing nucleotide triphosphate hydrolases"/>
    <property type="match status" value="1"/>
</dbReference>
<organism evidence="1 2">
    <name type="scientific">Teichococcus aerophilus</name>
    <dbReference type="NCBI Taxonomy" id="1224513"/>
    <lineage>
        <taxon>Bacteria</taxon>
        <taxon>Pseudomonadati</taxon>
        <taxon>Pseudomonadota</taxon>
        <taxon>Alphaproteobacteria</taxon>
        <taxon>Acetobacterales</taxon>
        <taxon>Roseomonadaceae</taxon>
        <taxon>Roseomonas</taxon>
    </lineage>
</organism>
<dbReference type="SUPFAM" id="SSF52540">
    <property type="entry name" value="P-loop containing nucleoside triphosphate hydrolases"/>
    <property type="match status" value="1"/>
</dbReference>
<dbReference type="InterPro" id="IPR050678">
    <property type="entry name" value="DNA_Partitioning_ATPase"/>
</dbReference>
<dbReference type="InterPro" id="IPR009744">
    <property type="entry name" value="VirC1"/>
</dbReference>
<dbReference type="CDD" id="cd02042">
    <property type="entry name" value="ParAB_family"/>
    <property type="match status" value="1"/>
</dbReference>
<evidence type="ECO:0000313" key="2">
    <source>
        <dbReference type="Proteomes" id="UP000626026"/>
    </source>
</evidence>
<dbReference type="Pfam" id="PF07015">
    <property type="entry name" value="VirC1"/>
    <property type="match status" value="1"/>
</dbReference>
<dbReference type="InterPro" id="IPR027417">
    <property type="entry name" value="P-loop_NTPase"/>
</dbReference>
<dbReference type="PANTHER" id="PTHR13696:SF99">
    <property type="entry name" value="COBYRINIC ACID AC-DIAMIDE SYNTHASE"/>
    <property type="match status" value="1"/>
</dbReference>
<reference evidence="1 2" key="1">
    <citation type="journal article" date="2013" name="Int. J. Syst. Evol. Microbiol.">
        <title>Roseomonas aerophila sp. nov., isolated from air.</title>
        <authorList>
            <person name="Kim S.J."/>
            <person name="Weon H.Y."/>
            <person name="Ahn J.H."/>
            <person name="Hong S.B."/>
            <person name="Seok S.J."/>
            <person name="Whang K.S."/>
            <person name="Kwon S.W."/>
        </authorList>
    </citation>
    <scope>NUCLEOTIDE SEQUENCE [LARGE SCALE GENOMIC DNA]</scope>
    <source>
        <strain evidence="1 2">NBRC 108923</strain>
    </source>
</reference>
<protein>
    <submittedName>
        <fullName evidence="1">ParA family protein</fullName>
    </submittedName>
</protein>
<keyword evidence="2" id="KW-1185">Reference proteome</keyword>
<name>A0ABR7RRX2_9PROT</name>
<dbReference type="PIRSF" id="PIRSF009320">
    <property type="entry name" value="Nuc_binding_HP_1000"/>
    <property type="match status" value="1"/>
</dbReference>
<dbReference type="EMBL" id="JACTVA010000041">
    <property type="protein sequence ID" value="MBC9208900.1"/>
    <property type="molecule type" value="Genomic_DNA"/>
</dbReference>
<accession>A0ABR7RRX2</accession>
<sequence>MQPPILALASTKGGVGKTTLAFCLATELARRLSDMSDSRDTDSPDNRVVECIDADPNQTLYQAIRRGRPPGVRAEVANGETLLTAVSEASRRAKLVVIDLEGSANQAMLYACGKANLVLIPAQPSLFDVVEALKTHNVVEQAADLTQREITARVVLSRTPVLKQRVVEHSRKQFAERGLPMLSAELMERTAFRLMTYTGTPPWEDDPEGGAAANVTALGDEVAALLGWPDNG</sequence>
<comment type="caution">
    <text evidence="1">The sequence shown here is derived from an EMBL/GenBank/DDBJ whole genome shotgun (WGS) entry which is preliminary data.</text>
</comment>
<proteinExistence type="predicted"/>
<gene>
    <name evidence="1" type="ORF">IBL26_18785</name>
</gene>
<dbReference type="PANTHER" id="PTHR13696">
    <property type="entry name" value="P-LOOP CONTAINING NUCLEOSIDE TRIPHOSPHATE HYDROLASE"/>
    <property type="match status" value="1"/>
</dbReference>